<keyword evidence="2" id="KW-1185">Reference proteome</keyword>
<dbReference type="PANTHER" id="PTHR17985">
    <property type="entry name" value="SER/THR-RICH PROTEIN T10 IN DGCR REGION"/>
    <property type="match status" value="1"/>
</dbReference>
<dbReference type="Gene3D" id="3.60.60.10">
    <property type="entry name" value="Penicillin V Acylase, Chain A"/>
    <property type="match status" value="1"/>
</dbReference>
<dbReference type="Pfam" id="PF05742">
    <property type="entry name" value="TANGO2"/>
    <property type="match status" value="1"/>
</dbReference>
<accession>A0A0F7JX67</accession>
<dbReference type="RefSeq" id="WP_046858329.1">
    <property type="nucleotide sequence ID" value="NZ_CP011412.1"/>
</dbReference>
<evidence type="ECO:0008006" key="3">
    <source>
        <dbReference type="Google" id="ProtNLM"/>
    </source>
</evidence>
<protein>
    <recommendedName>
        <fullName evidence="3">NRDE family protein</fullName>
    </recommendedName>
</protein>
<dbReference type="Proteomes" id="UP000034410">
    <property type="component" value="Chromosome"/>
</dbReference>
<organism evidence="1 2">
    <name type="scientific">Sedimenticola thiotaurini</name>
    <dbReference type="NCBI Taxonomy" id="1543721"/>
    <lineage>
        <taxon>Bacteria</taxon>
        <taxon>Pseudomonadati</taxon>
        <taxon>Pseudomonadota</taxon>
        <taxon>Gammaproteobacteria</taxon>
        <taxon>Chromatiales</taxon>
        <taxon>Sedimenticolaceae</taxon>
        <taxon>Sedimenticola</taxon>
    </lineage>
</organism>
<dbReference type="AlphaFoldDB" id="A0A0F7JX67"/>
<proteinExistence type="predicted"/>
<evidence type="ECO:0000313" key="1">
    <source>
        <dbReference type="EMBL" id="AKH19390.1"/>
    </source>
</evidence>
<name>A0A0F7JX67_9GAMM</name>
<dbReference type="PATRIC" id="fig|1543721.4.peg.508"/>
<dbReference type="InterPro" id="IPR008551">
    <property type="entry name" value="TANGO2"/>
</dbReference>
<evidence type="ECO:0000313" key="2">
    <source>
        <dbReference type="Proteomes" id="UP000034410"/>
    </source>
</evidence>
<gene>
    <name evidence="1" type="ORF">AAY24_02415</name>
</gene>
<dbReference type="EMBL" id="CP011412">
    <property type="protein sequence ID" value="AKH19390.1"/>
    <property type="molecule type" value="Genomic_DNA"/>
</dbReference>
<dbReference type="KEGG" id="seds:AAY24_02415"/>
<dbReference type="OrthoDB" id="4380123at2"/>
<sequence length="253" mass="27726">MCTLVILFQPDTRWPLIMAGNRDEMRDRPAMPPAQHWPAQPAVTAGLDQLGGGTWLGMNQYGVVASIMNREGTLGPLAGKKSRGDLVLQALQHTSAEAAQRAMGALAADAYRAFNLFIGDRTQGFWLRSQDHGENSRLECFEIEPGLHMLTSRELDDVSHPRIRHWLPRFRSATPPRPEQQSWQAWRALLSARSAGDPATPHAAMNMDLPGGFATVSSSLIALPRSPGQDDPVWLYADGAPDQAEFVPINVAS</sequence>
<dbReference type="PANTHER" id="PTHR17985:SF8">
    <property type="entry name" value="TRANSPORT AND GOLGI ORGANIZATION PROTEIN 2 HOMOLOG"/>
    <property type="match status" value="1"/>
</dbReference>
<reference evidence="1 2" key="1">
    <citation type="journal article" date="2015" name="Genome Announc.">
        <title>Complete Genome Sequence of Sedimenticola thiotaurini Strain SIP-G1, a Polyphosphate- and Polyhydroxyalkanoate-Accumulating Sulfur-Oxidizing Gammaproteobacterium Isolated from Salt Marsh Sediments.</title>
        <authorList>
            <person name="Flood B.E."/>
            <person name="Jones D.S."/>
            <person name="Bailey J.V."/>
        </authorList>
    </citation>
    <scope>NUCLEOTIDE SEQUENCE [LARGE SCALE GENOMIC DNA]</scope>
    <source>
        <strain evidence="1 2">SIP-G1</strain>
    </source>
</reference>